<dbReference type="GO" id="GO:0003676">
    <property type="term" value="F:nucleic acid binding"/>
    <property type="evidence" value="ECO:0007669"/>
    <property type="project" value="InterPro"/>
</dbReference>
<proteinExistence type="predicted"/>
<dbReference type="SUPFAM" id="SSF54928">
    <property type="entry name" value="RNA-binding domain, RBD"/>
    <property type="match status" value="1"/>
</dbReference>
<dbReference type="AlphaFoldDB" id="A0A5J4W8P3"/>
<name>A0A5J4W8P3_9EUKA</name>
<reference evidence="1 2" key="1">
    <citation type="submission" date="2019-03" db="EMBL/GenBank/DDBJ databases">
        <title>Single cell metagenomics reveals metabolic interactions within the superorganism composed of flagellate Streblomastix strix and complex community of Bacteroidetes bacteria on its surface.</title>
        <authorList>
            <person name="Treitli S.C."/>
            <person name="Kolisko M."/>
            <person name="Husnik F."/>
            <person name="Keeling P."/>
            <person name="Hampl V."/>
        </authorList>
    </citation>
    <scope>NUCLEOTIDE SEQUENCE [LARGE SCALE GENOMIC DNA]</scope>
    <source>
        <strain evidence="1">ST1C</strain>
    </source>
</reference>
<gene>
    <name evidence="1" type="ORF">EZS28_013201</name>
</gene>
<organism evidence="1 2">
    <name type="scientific">Streblomastix strix</name>
    <dbReference type="NCBI Taxonomy" id="222440"/>
    <lineage>
        <taxon>Eukaryota</taxon>
        <taxon>Metamonada</taxon>
        <taxon>Preaxostyla</taxon>
        <taxon>Oxymonadida</taxon>
        <taxon>Streblomastigidae</taxon>
        <taxon>Streblomastix</taxon>
    </lineage>
</organism>
<accession>A0A5J4W8P3</accession>
<dbReference type="EMBL" id="SNRW01002934">
    <property type="protein sequence ID" value="KAA6391274.1"/>
    <property type="molecule type" value="Genomic_DNA"/>
</dbReference>
<evidence type="ECO:0000313" key="2">
    <source>
        <dbReference type="Proteomes" id="UP000324800"/>
    </source>
</evidence>
<feature type="non-terminal residue" evidence="1">
    <location>
        <position position="91"/>
    </location>
</feature>
<dbReference type="Proteomes" id="UP000324800">
    <property type="component" value="Unassembled WGS sequence"/>
</dbReference>
<protein>
    <submittedName>
        <fullName evidence="1">Uncharacterized protein</fullName>
    </submittedName>
</protein>
<evidence type="ECO:0000313" key="1">
    <source>
        <dbReference type="EMBL" id="KAA6391274.1"/>
    </source>
</evidence>
<comment type="caution">
    <text evidence="1">The sequence shown here is derived from an EMBL/GenBank/DDBJ whole genome shotgun (WGS) entry which is preliminary data.</text>
</comment>
<dbReference type="InterPro" id="IPR035979">
    <property type="entry name" value="RBD_domain_sf"/>
</dbReference>
<sequence length="91" mass="10014">MIPINLQQQPLDDMNTGQFDQQAAKGRIAYTFGGNPMATPSILAGQLTQQDLDRIESPCRLIVNYIPQSATPSGFYETFSAFGTVVNYKLV</sequence>